<feature type="transmembrane region" description="Helical" evidence="2">
    <location>
        <begin position="307"/>
        <end position="327"/>
    </location>
</feature>
<evidence type="ECO:0000313" key="4">
    <source>
        <dbReference type="Proteomes" id="UP000186303"/>
    </source>
</evidence>
<protein>
    <submittedName>
        <fullName evidence="3">Uncharacterized protein</fullName>
    </submittedName>
</protein>
<dbReference type="CDD" id="cd17039">
    <property type="entry name" value="Ubl_ubiquitin_like"/>
    <property type="match status" value="1"/>
</dbReference>
<dbReference type="RefSeq" id="XP_018739591.1">
    <property type="nucleotide sequence ID" value="XM_018886081.1"/>
</dbReference>
<feature type="transmembrane region" description="Helical" evidence="2">
    <location>
        <begin position="333"/>
        <end position="354"/>
    </location>
</feature>
<keyword evidence="4" id="KW-1185">Reference proteome</keyword>
<gene>
    <name evidence="3" type="ORF">MSYG_0268</name>
</gene>
<sequence>MAASSSKAESDALDTAPKLRLDVKSPSFTRPLAIDVDATRTVSQLKEQVANAARAARSAPHGWPQAHGIRCIYRGRILTDDALLSTLEAQDTPVSLHVVVQPEAWQPYEAPPPEEHGPAGSAPVAPPAPAHSWDTFLESLAPTDLVGVAHAIFLTHAAYTAYLAELQQTYPSAGPVRLRLPRVPCPKMLPEEAMQNEANLRDGAVAFVERHVMQWTPWNDVCVDARKAAPASVAHYEHLTLQGLPYLLCTHRAAPSLATLHAHAATLLERIEQLQDVWVALACRLTERERAPVPVPLEWITWADVRAMLSSVGLMALRLLFVYMVFLQHLGPTTTWLVAAASALLLVWHAYFLLHRRWRERVSPHASSESTNSQPAPLSVAVPGAEGSGALEIPCLPYRRAEGRWTQTTYWVQRLAWLGLEEEEAAIGFEHVPPETPPRIVWVATESYRTARPAPLRRPLWLRYVVLPAVLFLVTIIPPVDECRADALSLRKDAILALKKKWDEYREKPTTRTDARPPAILLHPYALALLAREARP</sequence>
<dbReference type="OrthoDB" id="3352876at2759"/>
<accession>M5E714</accession>
<evidence type="ECO:0000313" key="3">
    <source>
        <dbReference type="EMBL" id="SHO75934.1"/>
    </source>
</evidence>
<dbReference type="SUPFAM" id="SSF54236">
    <property type="entry name" value="Ubiquitin-like"/>
    <property type="match status" value="1"/>
</dbReference>
<organism evidence="3 4">
    <name type="scientific">Malassezia sympodialis (strain ATCC 42132)</name>
    <name type="common">Atopic eczema-associated yeast</name>
    <dbReference type="NCBI Taxonomy" id="1230383"/>
    <lineage>
        <taxon>Eukaryota</taxon>
        <taxon>Fungi</taxon>
        <taxon>Dikarya</taxon>
        <taxon>Basidiomycota</taxon>
        <taxon>Ustilaginomycotina</taxon>
        <taxon>Malasseziomycetes</taxon>
        <taxon>Malasseziales</taxon>
        <taxon>Malasseziaceae</taxon>
        <taxon>Malassezia</taxon>
    </lineage>
</organism>
<dbReference type="KEGG" id="msym:MSY001_0981"/>
<dbReference type="Gene3D" id="3.10.20.90">
    <property type="entry name" value="Phosphatidylinositol 3-kinase Catalytic Subunit, Chain A, domain 1"/>
    <property type="match status" value="1"/>
</dbReference>
<reference evidence="4" key="1">
    <citation type="journal article" date="2017" name="Nucleic Acids Res.">
        <title>Proteogenomics produces comprehensive and highly accurate protein-coding gene annotation in a complete genome assembly of Malassezia sympodialis.</title>
        <authorList>
            <person name="Zhu Y."/>
            <person name="Engstroem P.G."/>
            <person name="Tellgren-Roth C."/>
            <person name="Baudo C.D."/>
            <person name="Kennell J.C."/>
            <person name="Sun S."/>
            <person name="Billmyre R.B."/>
            <person name="Schroeder M.S."/>
            <person name="Andersson A."/>
            <person name="Holm T."/>
            <person name="Sigurgeirsson B."/>
            <person name="Wu G."/>
            <person name="Sankaranarayanan S.R."/>
            <person name="Siddharthan R."/>
            <person name="Sanyal K."/>
            <person name="Lundeberg J."/>
            <person name="Nystedt B."/>
            <person name="Boekhout T."/>
            <person name="Dawson T.L. Jr."/>
            <person name="Heitman J."/>
            <person name="Scheynius A."/>
            <person name="Lehtioe J."/>
        </authorList>
    </citation>
    <scope>NUCLEOTIDE SEQUENCE [LARGE SCALE GENOMIC DNA]</scope>
    <source>
        <strain evidence="4">ATCC 42132</strain>
    </source>
</reference>
<dbReference type="InterPro" id="IPR029071">
    <property type="entry name" value="Ubiquitin-like_domsf"/>
</dbReference>
<keyword evidence="2" id="KW-1133">Transmembrane helix</keyword>
<dbReference type="AlphaFoldDB" id="M5E714"/>
<keyword evidence="2" id="KW-0472">Membrane</keyword>
<evidence type="ECO:0000256" key="2">
    <source>
        <dbReference type="SAM" id="Phobius"/>
    </source>
</evidence>
<dbReference type="OMA" id="LEWITWA"/>
<dbReference type="HOGENOM" id="CLU_508114_0_0_1"/>
<proteinExistence type="predicted"/>
<feature type="transmembrane region" description="Helical" evidence="2">
    <location>
        <begin position="461"/>
        <end position="480"/>
    </location>
</feature>
<keyword evidence="2" id="KW-0812">Transmembrane</keyword>
<dbReference type="EMBL" id="LT671821">
    <property type="protein sequence ID" value="SHO75934.1"/>
    <property type="molecule type" value="Genomic_DNA"/>
</dbReference>
<dbReference type="InterPro" id="IPR000626">
    <property type="entry name" value="Ubiquitin-like_dom"/>
</dbReference>
<feature type="region of interest" description="Disordered" evidence="1">
    <location>
        <begin position="107"/>
        <end position="127"/>
    </location>
</feature>
<dbReference type="Proteomes" id="UP000186303">
    <property type="component" value="Chromosome 1"/>
</dbReference>
<evidence type="ECO:0000256" key="1">
    <source>
        <dbReference type="SAM" id="MobiDB-lite"/>
    </source>
</evidence>
<dbReference type="PROSITE" id="PS50053">
    <property type="entry name" value="UBIQUITIN_2"/>
    <property type="match status" value="1"/>
</dbReference>
<dbReference type="VEuPathDB" id="FungiDB:MSYG_0268"/>
<name>M5E714_MALS4</name>